<evidence type="ECO:0000313" key="3">
    <source>
        <dbReference type="EMBL" id="ETI37603.1"/>
    </source>
</evidence>
<dbReference type="EMBL" id="ANIZ01002880">
    <property type="protein sequence ID" value="ETI37603.1"/>
    <property type="molecule type" value="Genomic_DNA"/>
</dbReference>
<evidence type="ECO:0000313" key="4">
    <source>
        <dbReference type="Proteomes" id="UP000018721"/>
    </source>
</evidence>
<dbReference type="PROSITE" id="PS50013">
    <property type="entry name" value="CHROMO_2"/>
    <property type="match status" value="1"/>
</dbReference>
<feature type="region of interest" description="Disordered" evidence="1">
    <location>
        <begin position="62"/>
        <end position="82"/>
    </location>
</feature>
<evidence type="ECO:0000259" key="2">
    <source>
        <dbReference type="PROSITE" id="PS50013"/>
    </source>
</evidence>
<accession>V9EGE2</accession>
<dbReference type="eggNOG" id="ENOG502SPZV">
    <property type="taxonomic scope" value="Eukaryota"/>
</dbReference>
<dbReference type="Proteomes" id="UP000018721">
    <property type="component" value="Unassembled WGS sequence"/>
</dbReference>
<dbReference type="AlphaFoldDB" id="V9EGE2"/>
<dbReference type="InterPro" id="IPR016197">
    <property type="entry name" value="Chromo-like_dom_sf"/>
</dbReference>
<evidence type="ECO:0000256" key="1">
    <source>
        <dbReference type="SAM" id="MobiDB-lite"/>
    </source>
</evidence>
<protein>
    <recommendedName>
        <fullName evidence="2">Chromo domain-containing protein</fullName>
    </recommendedName>
</protein>
<dbReference type="SUPFAM" id="SSF54160">
    <property type="entry name" value="Chromo domain-like"/>
    <property type="match status" value="1"/>
</dbReference>
<dbReference type="InterPro" id="IPR000953">
    <property type="entry name" value="Chromo/chromo_shadow_dom"/>
</dbReference>
<name>V9EGE2_PHYNI</name>
<gene>
    <name evidence="3" type="ORF">F443_16465</name>
</gene>
<dbReference type="Gene3D" id="2.40.50.40">
    <property type="match status" value="1"/>
</dbReference>
<proteinExistence type="predicted"/>
<keyword evidence="4" id="KW-1185">Reference proteome</keyword>
<sequence>MYLARSVADSHVTSNTTGMELCFFSALYVIDPLAILASKAVTFKIEYKVFYEDAQGSIEQKTPTHISSELKTSTEASNVNATTNTETRLQQDCCARDVKAAKCLRFKHLKALHVLQAAHARSFKKSESRRCGLLKPRTLKKRQRGARKANFSVGDFVLHSRVDQKHQNKMLVTWNEPFQIARADMYSFAVKHLVMGAESDVHASRLKYYADEDFEVTEEVIEHVASQGIVLAVAELKEHRWCAAKKDYELIVSWDGLGPIEDSWEPLRSLWKDIPVMVRDYAERAKGGGLLKHVARSARFAAGASSVT</sequence>
<comment type="caution">
    <text evidence="3">The sequence shown here is derived from an EMBL/GenBank/DDBJ whole genome shotgun (WGS) entry which is preliminary data.</text>
</comment>
<feature type="domain" description="Chromo" evidence="2">
    <location>
        <begin position="215"/>
        <end position="284"/>
    </location>
</feature>
<reference evidence="3 4" key="1">
    <citation type="submission" date="2013-11" db="EMBL/GenBank/DDBJ databases">
        <title>The Genome Sequence of Phytophthora parasitica P1569.</title>
        <authorList>
            <consortium name="The Broad Institute Genomics Platform"/>
            <person name="Russ C."/>
            <person name="Tyler B."/>
            <person name="Panabieres F."/>
            <person name="Shan W."/>
            <person name="Tripathy S."/>
            <person name="Grunwald N."/>
            <person name="Machado M."/>
            <person name="Johnson C.S."/>
            <person name="Arredondo F."/>
            <person name="Hong C."/>
            <person name="Coffey M."/>
            <person name="Young S.K."/>
            <person name="Zeng Q."/>
            <person name="Gargeya S."/>
            <person name="Fitzgerald M."/>
            <person name="Abouelleil A."/>
            <person name="Alvarado L."/>
            <person name="Chapman S.B."/>
            <person name="Gainer-Dewar J."/>
            <person name="Goldberg J."/>
            <person name="Griggs A."/>
            <person name="Gujja S."/>
            <person name="Hansen M."/>
            <person name="Howarth C."/>
            <person name="Imamovic A."/>
            <person name="Ireland A."/>
            <person name="Larimer J."/>
            <person name="McCowan C."/>
            <person name="Murphy C."/>
            <person name="Pearson M."/>
            <person name="Poon T.W."/>
            <person name="Priest M."/>
            <person name="Roberts A."/>
            <person name="Saif S."/>
            <person name="Shea T."/>
            <person name="Sykes S."/>
            <person name="Wortman J."/>
            <person name="Nusbaum C."/>
            <person name="Birren B."/>
        </authorList>
    </citation>
    <scope>NUCLEOTIDE SEQUENCE [LARGE SCALE GENOMIC DNA]</scope>
    <source>
        <strain evidence="3 4">P1569</strain>
    </source>
</reference>
<organism evidence="3 4">
    <name type="scientific">Phytophthora nicotianae P1569</name>
    <dbReference type="NCBI Taxonomy" id="1317065"/>
    <lineage>
        <taxon>Eukaryota</taxon>
        <taxon>Sar</taxon>
        <taxon>Stramenopiles</taxon>
        <taxon>Oomycota</taxon>
        <taxon>Peronosporomycetes</taxon>
        <taxon>Peronosporales</taxon>
        <taxon>Peronosporaceae</taxon>
        <taxon>Phytophthora</taxon>
    </lineage>
</organism>
<dbReference type="HOGENOM" id="CLU_078661_0_1_1"/>